<dbReference type="GeneTree" id="ENSGT00940000160689"/>
<accession>H2YXA1</accession>
<dbReference type="GO" id="GO:0008395">
    <property type="term" value="F:steroid hydroxylase activity"/>
    <property type="evidence" value="ECO:0007669"/>
    <property type="project" value="TreeGrafter"/>
</dbReference>
<evidence type="ECO:0000256" key="6">
    <source>
        <dbReference type="ARBA" id="ARBA00023033"/>
    </source>
</evidence>
<feature type="binding site" description="axial binding residue" evidence="7">
    <location>
        <position position="462"/>
    </location>
    <ligand>
        <name>heme</name>
        <dbReference type="ChEBI" id="CHEBI:30413"/>
    </ligand>
    <ligandPart>
        <name>Fe</name>
        <dbReference type="ChEBI" id="CHEBI:18248"/>
    </ligandPart>
</feature>
<keyword evidence="3 7" id="KW-0479">Metal-binding</keyword>
<dbReference type="AlphaFoldDB" id="H2YXA1"/>
<reference evidence="10" key="3">
    <citation type="submission" date="2025-09" db="UniProtKB">
        <authorList>
            <consortium name="Ensembl"/>
        </authorList>
    </citation>
    <scope>IDENTIFICATION</scope>
</reference>
<dbReference type="InParanoid" id="H2YXA1"/>
<dbReference type="InterPro" id="IPR050182">
    <property type="entry name" value="Cytochrome_P450_fam2"/>
</dbReference>
<dbReference type="Pfam" id="PF00067">
    <property type="entry name" value="p450"/>
    <property type="match status" value="1"/>
</dbReference>
<evidence type="ECO:0000256" key="3">
    <source>
        <dbReference type="ARBA" id="ARBA00022723"/>
    </source>
</evidence>
<protein>
    <submittedName>
        <fullName evidence="10">Uncharacterized protein</fullName>
    </submittedName>
</protein>
<dbReference type="Gene3D" id="1.10.630.10">
    <property type="entry name" value="Cytochrome P450"/>
    <property type="match status" value="1"/>
</dbReference>
<keyword evidence="9" id="KW-0812">Transmembrane</keyword>
<dbReference type="GO" id="GO:0016712">
    <property type="term" value="F:oxidoreductase activity, acting on paired donors, with incorporation or reduction of molecular oxygen, reduced flavin or flavoprotein as one donor, and incorporation of one atom of oxygen"/>
    <property type="evidence" value="ECO:0007669"/>
    <property type="project" value="TreeGrafter"/>
</dbReference>
<reference evidence="11" key="1">
    <citation type="submission" date="2003-08" db="EMBL/GenBank/DDBJ databases">
        <authorList>
            <person name="Birren B."/>
            <person name="Nusbaum C."/>
            <person name="Abebe A."/>
            <person name="Abouelleil A."/>
            <person name="Adekoya E."/>
            <person name="Ait-zahra M."/>
            <person name="Allen N."/>
            <person name="Allen T."/>
            <person name="An P."/>
            <person name="Anderson M."/>
            <person name="Anderson S."/>
            <person name="Arachchi H."/>
            <person name="Armbruster J."/>
            <person name="Bachantsang P."/>
            <person name="Baldwin J."/>
            <person name="Barry A."/>
            <person name="Bayul T."/>
            <person name="Blitshsteyn B."/>
            <person name="Bloom T."/>
            <person name="Blye J."/>
            <person name="Boguslavskiy L."/>
            <person name="Borowsky M."/>
            <person name="Boukhgalter B."/>
            <person name="Brunache A."/>
            <person name="Butler J."/>
            <person name="Calixte N."/>
            <person name="Calvo S."/>
            <person name="Camarata J."/>
            <person name="Campo K."/>
            <person name="Chang J."/>
            <person name="Cheshatsang Y."/>
            <person name="Citroen M."/>
            <person name="Collymore A."/>
            <person name="Considine T."/>
            <person name="Cook A."/>
            <person name="Cooke P."/>
            <person name="Corum B."/>
            <person name="Cuomo C."/>
            <person name="David R."/>
            <person name="Dawoe T."/>
            <person name="Degray S."/>
            <person name="Dodge S."/>
            <person name="Dooley K."/>
            <person name="Dorje P."/>
            <person name="Dorjee K."/>
            <person name="Dorris L."/>
            <person name="Duffey N."/>
            <person name="Dupes A."/>
            <person name="Elkins T."/>
            <person name="Engels R."/>
            <person name="Erickson J."/>
            <person name="Farina A."/>
            <person name="Faro S."/>
            <person name="Ferreira P."/>
            <person name="Fischer H."/>
            <person name="Fitzgerald M."/>
            <person name="Foley K."/>
            <person name="Gage D."/>
            <person name="Galagan J."/>
            <person name="Gearin G."/>
            <person name="Gnerre S."/>
            <person name="Gnirke A."/>
            <person name="Goyette A."/>
            <person name="Graham J."/>
            <person name="Grandbois E."/>
            <person name="Gyaltsen K."/>
            <person name="Hafez N."/>
            <person name="Hagopian D."/>
            <person name="Hagos B."/>
            <person name="Hall J."/>
            <person name="Hatcher B."/>
            <person name="Heller A."/>
            <person name="Higgins H."/>
            <person name="Honan T."/>
            <person name="Horn A."/>
            <person name="Houde N."/>
            <person name="Hughes L."/>
            <person name="Hulme W."/>
            <person name="Husby E."/>
            <person name="Iliev I."/>
            <person name="Jaffe D."/>
            <person name="Jones C."/>
            <person name="Kamal M."/>
            <person name="Kamat A."/>
            <person name="Kamvysselis M."/>
            <person name="Karlsson E."/>
            <person name="Kells C."/>
            <person name="Kieu A."/>
            <person name="Kisner P."/>
            <person name="Kodira C."/>
            <person name="Kulbokas E."/>
            <person name="Labutti K."/>
            <person name="Lama D."/>
            <person name="Landers T."/>
            <person name="Leger J."/>
            <person name="Levine S."/>
            <person name="Lewis D."/>
            <person name="Lewis T."/>
            <person name="Lindblad-toh K."/>
            <person name="Liu X."/>
            <person name="Lokyitsang T."/>
            <person name="Lokyitsang Y."/>
            <person name="Lucien O."/>
            <person name="Lui A."/>
            <person name="Ma L.J."/>
            <person name="Mabbitt R."/>
            <person name="Macdonald J."/>
            <person name="Maclean C."/>
            <person name="Major J."/>
            <person name="Manning J."/>
            <person name="Marabella R."/>
            <person name="Maru K."/>
            <person name="Matthews C."/>
            <person name="Mauceli E."/>
            <person name="Mccarthy M."/>
            <person name="Mcdonough S."/>
            <person name="Mcghee T."/>
            <person name="Meldrim J."/>
            <person name="Meneus L."/>
            <person name="Mesirov J."/>
            <person name="Mihalev A."/>
            <person name="Mihova T."/>
            <person name="Mikkelsen T."/>
            <person name="Mlenga V."/>
            <person name="Moru K."/>
            <person name="Mozes J."/>
            <person name="Mulrain L."/>
            <person name="Munson G."/>
            <person name="Naylor J."/>
            <person name="Newes C."/>
            <person name="Nguyen C."/>
            <person name="Nguyen N."/>
            <person name="Nguyen T."/>
            <person name="Nicol R."/>
            <person name="Nielsen C."/>
            <person name="Nizzari M."/>
            <person name="Norbu C."/>
            <person name="Norbu N."/>
            <person name="O'donnell P."/>
            <person name="Okoawo O."/>
            <person name="O'leary S."/>
            <person name="Omotosho B."/>
            <person name="O'neill K."/>
            <person name="Osman S."/>
            <person name="Parker S."/>
            <person name="Perrin D."/>
            <person name="Phunkhang P."/>
            <person name="Piqani B."/>
            <person name="Purcell S."/>
            <person name="Rachupka T."/>
            <person name="Ramasamy U."/>
            <person name="Rameau R."/>
            <person name="Ray V."/>
            <person name="Raymond C."/>
            <person name="Retta R."/>
            <person name="Richardson S."/>
            <person name="Rise C."/>
            <person name="Rodriguez J."/>
            <person name="Rogers J."/>
            <person name="Rogov P."/>
            <person name="Rutman M."/>
            <person name="Schupbach R."/>
            <person name="Seaman C."/>
            <person name="Settipalli S."/>
            <person name="Sharpe T."/>
            <person name="Sheridan J."/>
            <person name="Sherpa N."/>
            <person name="Shi J."/>
            <person name="Smirnov S."/>
            <person name="Smith C."/>
            <person name="Sougnez C."/>
            <person name="Spencer B."/>
            <person name="Stalker J."/>
            <person name="Stange-thomann N."/>
            <person name="Stavropoulos S."/>
            <person name="Stetson K."/>
            <person name="Stone C."/>
            <person name="Stone S."/>
            <person name="Stubbs M."/>
            <person name="Talamas J."/>
            <person name="Tchuinga P."/>
            <person name="Tenzing P."/>
            <person name="Tesfaye S."/>
            <person name="Theodore J."/>
            <person name="Thoulutsang Y."/>
            <person name="Topham K."/>
            <person name="Towey S."/>
            <person name="Tsamla T."/>
            <person name="Tsomo N."/>
            <person name="Vallee D."/>
            <person name="Vassiliev H."/>
            <person name="Venkataraman V."/>
            <person name="Vinson J."/>
            <person name="Vo A."/>
            <person name="Wade C."/>
            <person name="Wang S."/>
            <person name="Wangchuk T."/>
            <person name="Wangdi T."/>
            <person name="Whittaker C."/>
            <person name="Wilkinson J."/>
            <person name="Wu Y."/>
            <person name="Wyman D."/>
            <person name="Yadav S."/>
            <person name="Yang S."/>
            <person name="Yang X."/>
            <person name="Yeager S."/>
            <person name="Yee E."/>
            <person name="Young G."/>
            <person name="Zainoun J."/>
            <person name="Zembeck L."/>
            <person name="Zimmer A."/>
            <person name="Zody M."/>
            <person name="Lander E."/>
        </authorList>
    </citation>
    <scope>NUCLEOTIDE SEQUENCE [LARGE SCALE GENOMIC DNA]</scope>
</reference>
<evidence type="ECO:0000256" key="4">
    <source>
        <dbReference type="ARBA" id="ARBA00023002"/>
    </source>
</evidence>
<dbReference type="PROSITE" id="PS00086">
    <property type="entry name" value="CYTOCHROME_P450"/>
    <property type="match status" value="1"/>
</dbReference>
<evidence type="ECO:0000313" key="11">
    <source>
        <dbReference type="Proteomes" id="UP000007875"/>
    </source>
</evidence>
<dbReference type="PANTHER" id="PTHR24300">
    <property type="entry name" value="CYTOCHROME P450 508A4-RELATED"/>
    <property type="match status" value="1"/>
</dbReference>
<evidence type="ECO:0000256" key="7">
    <source>
        <dbReference type="PIRSR" id="PIRSR602401-1"/>
    </source>
</evidence>
<evidence type="ECO:0000256" key="9">
    <source>
        <dbReference type="SAM" id="Phobius"/>
    </source>
</evidence>
<evidence type="ECO:0000256" key="2">
    <source>
        <dbReference type="ARBA" id="ARBA00010617"/>
    </source>
</evidence>
<dbReference type="GO" id="GO:0006805">
    <property type="term" value="P:xenobiotic metabolic process"/>
    <property type="evidence" value="ECO:0007669"/>
    <property type="project" value="TreeGrafter"/>
</dbReference>
<dbReference type="GO" id="GO:0020037">
    <property type="term" value="F:heme binding"/>
    <property type="evidence" value="ECO:0007669"/>
    <property type="project" value="InterPro"/>
</dbReference>
<dbReference type="GO" id="GO:0005737">
    <property type="term" value="C:cytoplasm"/>
    <property type="evidence" value="ECO:0007669"/>
    <property type="project" value="TreeGrafter"/>
</dbReference>
<proteinExistence type="inferred from homology"/>
<name>H2YXA1_CIOSA</name>
<comment type="similarity">
    <text evidence="2 8">Belongs to the cytochrome P450 family.</text>
</comment>
<keyword evidence="6 8" id="KW-0503">Monooxygenase</keyword>
<comment type="cofactor">
    <cofactor evidence="1 7">
        <name>heme</name>
        <dbReference type="ChEBI" id="CHEBI:30413"/>
    </cofactor>
</comment>
<keyword evidence="4 8" id="KW-0560">Oxidoreductase</keyword>
<evidence type="ECO:0000256" key="5">
    <source>
        <dbReference type="ARBA" id="ARBA00023004"/>
    </source>
</evidence>
<sequence length="517" mass="59235">SRKDFFDVYFSLLQLSTEELHFERMISSIYVFGFVFCLVCYLFRWKSRPKNFPPGPLGIPMLGVAPFAGSKLENYLASFYKKYGGVMSFRLGPKDWVVLNDLEAITQAFTKQGESFSGRPKSVVFDQLTQGCGIVFANGDRWQHQRRFVLTALKRWVQFALGMGKRTMDAIINEETNRFIASVQLAGGTVSILDEIRRLQANNTCNFLSGKHFDYKDKRLQAIIDHRPTGTIVVFLPFLRFIPPFKQKFQKMVDSTEQVIDIISQIAENHKQSLDENNLCDFIDIFLSDMKKQKGDFFTVILAPAVLQKLQLCHLIRDLFVGGIDTTTAALGWGIVCLLNFPECQDKIHQEIDQIIGKLNYAVPNMSHQEKMPYLRAFIQEVHRFQTIAGLNIPHCVTEDCILYGYRIPKGTPVMSNIWFVHNDPAHWQEPQKFRPERHLDGDGKFIPSNRVIPFSVGHRSCLGVQLAKAELFLFYAGVLKHHEFQVDPNFGLPDWSRDDGGTLKTPKDFTVCIKER</sequence>
<feature type="transmembrane region" description="Helical" evidence="9">
    <location>
        <begin position="25"/>
        <end position="43"/>
    </location>
</feature>
<dbReference type="InterPro" id="IPR017972">
    <property type="entry name" value="Cyt_P450_CS"/>
</dbReference>
<dbReference type="InterPro" id="IPR001128">
    <property type="entry name" value="Cyt_P450"/>
</dbReference>
<evidence type="ECO:0000256" key="8">
    <source>
        <dbReference type="RuleBase" id="RU000461"/>
    </source>
</evidence>
<dbReference type="InterPro" id="IPR002401">
    <property type="entry name" value="Cyt_P450_E_grp-I"/>
</dbReference>
<dbReference type="Proteomes" id="UP000007875">
    <property type="component" value="Unassembled WGS sequence"/>
</dbReference>
<dbReference type="Ensembl" id="ENSCSAVT00000010083.1">
    <property type="protein sequence ID" value="ENSCSAVP00000009962.1"/>
    <property type="gene ID" value="ENSCSAVG00000005870.1"/>
</dbReference>
<evidence type="ECO:0000313" key="10">
    <source>
        <dbReference type="Ensembl" id="ENSCSAVP00000009962.1"/>
    </source>
</evidence>
<dbReference type="PANTHER" id="PTHR24300:SF397">
    <property type="entry name" value="CYTOCHROME P450 2U1"/>
    <property type="match status" value="1"/>
</dbReference>
<dbReference type="FunFam" id="1.10.630.10:FF:000036">
    <property type="entry name" value="CYtochrome P450 family"/>
    <property type="match status" value="1"/>
</dbReference>
<keyword evidence="9" id="KW-1133">Transmembrane helix</keyword>
<keyword evidence="5 7" id="KW-0408">Iron</keyword>
<keyword evidence="9" id="KW-0472">Membrane</keyword>
<dbReference type="STRING" id="51511.ENSCSAVP00000009962"/>
<dbReference type="GO" id="GO:0005506">
    <property type="term" value="F:iron ion binding"/>
    <property type="evidence" value="ECO:0007669"/>
    <property type="project" value="InterPro"/>
</dbReference>
<dbReference type="GO" id="GO:0006082">
    <property type="term" value="P:organic acid metabolic process"/>
    <property type="evidence" value="ECO:0007669"/>
    <property type="project" value="TreeGrafter"/>
</dbReference>
<reference evidence="10" key="2">
    <citation type="submission" date="2025-08" db="UniProtKB">
        <authorList>
            <consortium name="Ensembl"/>
        </authorList>
    </citation>
    <scope>IDENTIFICATION</scope>
</reference>
<dbReference type="OMA" id="CYNNAVF"/>
<keyword evidence="7 8" id="KW-0349">Heme</keyword>
<evidence type="ECO:0000256" key="1">
    <source>
        <dbReference type="ARBA" id="ARBA00001971"/>
    </source>
</evidence>
<keyword evidence="11" id="KW-1185">Reference proteome</keyword>
<organism evidence="10 11">
    <name type="scientific">Ciona savignyi</name>
    <name type="common">Pacific transparent sea squirt</name>
    <dbReference type="NCBI Taxonomy" id="51511"/>
    <lineage>
        <taxon>Eukaryota</taxon>
        <taxon>Metazoa</taxon>
        <taxon>Chordata</taxon>
        <taxon>Tunicata</taxon>
        <taxon>Ascidiacea</taxon>
        <taxon>Phlebobranchia</taxon>
        <taxon>Cionidae</taxon>
        <taxon>Ciona</taxon>
    </lineage>
</organism>
<dbReference type="InterPro" id="IPR036396">
    <property type="entry name" value="Cyt_P450_sf"/>
</dbReference>
<dbReference type="PRINTS" id="PR00385">
    <property type="entry name" value="P450"/>
</dbReference>
<dbReference type="SUPFAM" id="SSF48264">
    <property type="entry name" value="Cytochrome P450"/>
    <property type="match status" value="1"/>
</dbReference>
<dbReference type="PRINTS" id="PR00463">
    <property type="entry name" value="EP450I"/>
</dbReference>
<dbReference type="eggNOG" id="KOG0156">
    <property type="taxonomic scope" value="Eukaryota"/>
</dbReference>